<dbReference type="PANTHER" id="PTHR18895">
    <property type="entry name" value="HEMK METHYLTRANSFERASE"/>
    <property type="match status" value="1"/>
</dbReference>
<name>A0A5E6MFW8_9BACT</name>
<dbReference type="InterPro" id="IPR019874">
    <property type="entry name" value="RF_methyltr_PrmC"/>
</dbReference>
<evidence type="ECO:0000256" key="2">
    <source>
        <dbReference type="ARBA" id="ARBA00022679"/>
    </source>
</evidence>
<comment type="caution">
    <text evidence="5">Lacks conserved residue(s) required for the propagation of feature annotation.</text>
</comment>
<keyword evidence="9" id="KW-1185">Reference proteome</keyword>
<keyword evidence="3 5" id="KW-0949">S-adenosyl-L-methionine</keyword>
<dbReference type="Gene3D" id="3.40.50.150">
    <property type="entry name" value="Vaccinia Virus protein VP39"/>
    <property type="match status" value="1"/>
</dbReference>
<dbReference type="InterPro" id="IPR004556">
    <property type="entry name" value="HemK-like"/>
</dbReference>
<protein>
    <recommendedName>
        <fullName evidence="5">Release factor glutamine methyltransferase</fullName>
        <shortName evidence="5">RF MTase</shortName>
        <ecNumber evidence="5">2.1.1.297</ecNumber>
    </recommendedName>
    <alternativeName>
        <fullName evidence="5">N5-glutamine methyltransferase PrmC</fullName>
    </alternativeName>
    <alternativeName>
        <fullName evidence="5">Protein-(glutamine-N5) MTase PrmC</fullName>
    </alternativeName>
    <alternativeName>
        <fullName evidence="5">Protein-glutamine N-methyltransferase PrmC</fullName>
    </alternativeName>
</protein>
<feature type="binding site" evidence="5">
    <location>
        <position position="184"/>
    </location>
    <ligand>
        <name>S-adenosyl-L-methionine</name>
        <dbReference type="ChEBI" id="CHEBI:59789"/>
    </ligand>
</feature>
<dbReference type="Pfam" id="PF17827">
    <property type="entry name" value="PrmC_N"/>
    <property type="match status" value="1"/>
</dbReference>
<comment type="catalytic activity">
    <reaction evidence="4 5">
        <text>L-glutaminyl-[peptide chain release factor] + S-adenosyl-L-methionine = N(5)-methyl-L-glutaminyl-[peptide chain release factor] + S-adenosyl-L-homocysteine + H(+)</text>
        <dbReference type="Rhea" id="RHEA:42896"/>
        <dbReference type="Rhea" id="RHEA-COMP:10271"/>
        <dbReference type="Rhea" id="RHEA-COMP:10272"/>
        <dbReference type="ChEBI" id="CHEBI:15378"/>
        <dbReference type="ChEBI" id="CHEBI:30011"/>
        <dbReference type="ChEBI" id="CHEBI:57856"/>
        <dbReference type="ChEBI" id="CHEBI:59789"/>
        <dbReference type="ChEBI" id="CHEBI:61891"/>
        <dbReference type="EC" id="2.1.1.297"/>
    </reaction>
</comment>
<dbReference type="NCBIfam" id="TIGR03534">
    <property type="entry name" value="RF_mod_PrmC"/>
    <property type="match status" value="1"/>
</dbReference>
<evidence type="ECO:0000313" key="8">
    <source>
        <dbReference type="EMBL" id="VVM04430.1"/>
    </source>
</evidence>
<dbReference type="Pfam" id="PF05175">
    <property type="entry name" value="MTS"/>
    <property type="match status" value="1"/>
</dbReference>
<proteinExistence type="inferred from homology"/>
<evidence type="ECO:0000313" key="9">
    <source>
        <dbReference type="Proteomes" id="UP000381693"/>
    </source>
</evidence>
<dbReference type="Gene3D" id="1.10.8.10">
    <property type="entry name" value="DNA helicase RuvA subunit, C-terminal domain"/>
    <property type="match status" value="1"/>
</dbReference>
<dbReference type="GO" id="GO:0032259">
    <property type="term" value="P:methylation"/>
    <property type="evidence" value="ECO:0007669"/>
    <property type="project" value="UniProtKB-KW"/>
</dbReference>
<evidence type="ECO:0000256" key="5">
    <source>
        <dbReference type="HAMAP-Rule" id="MF_02126"/>
    </source>
</evidence>
<dbReference type="EMBL" id="CABFUZ020000006">
    <property type="protein sequence ID" value="VVM04430.1"/>
    <property type="molecule type" value="Genomic_DNA"/>
</dbReference>
<dbReference type="NCBIfam" id="TIGR00536">
    <property type="entry name" value="hemK_fam"/>
    <property type="match status" value="1"/>
</dbReference>
<evidence type="ECO:0000256" key="1">
    <source>
        <dbReference type="ARBA" id="ARBA00022603"/>
    </source>
</evidence>
<dbReference type="Proteomes" id="UP000381693">
    <property type="component" value="Unassembled WGS sequence"/>
</dbReference>
<dbReference type="CDD" id="cd02440">
    <property type="entry name" value="AdoMet_MTases"/>
    <property type="match status" value="1"/>
</dbReference>
<dbReference type="HAMAP" id="MF_02126">
    <property type="entry name" value="RF_methyltr_PrmC"/>
    <property type="match status" value="1"/>
</dbReference>
<dbReference type="InterPro" id="IPR040758">
    <property type="entry name" value="PrmC_N"/>
</dbReference>
<dbReference type="RefSeq" id="WP_142524215.1">
    <property type="nucleotide sequence ID" value="NZ_CABFUZ020000006.1"/>
</dbReference>
<dbReference type="AlphaFoldDB" id="A0A5E6MFW8"/>
<gene>
    <name evidence="5 8" type="primary">prmC</name>
    <name evidence="8" type="ORF">MAMC_00044</name>
</gene>
<feature type="binding site" evidence="5">
    <location>
        <begin position="120"/>
        <end position="124"/>
    </location>
    <ligand>
        <name>S-adenosyl-L-methionine</name>
        <dbReference type="ChEBI" id="CHEBI:59789"/>
    </ligand>
</feature>
<comment type="function">
    <text evidence="5">Methylates the class 1 translation termination release factors RF1/PrfA and RF2/PrfB on the glutamine residue of the universally conserved GGQ motif.</text>
</comment>
<feature type="binding site" evidence="5">
    <location>
        <position position="143"/>
    </location>
    <ligand>
        <name>S-adenosyl-L-methionine</name>
        <dbReference type="ChEBI" id="CHEBI:59789"/>
    </ligand>
</feature>
<feature type="domain" description="Release factor glutamine methyltransferase N-terminal" evidence="7">
    <location>
        <begin position="6"/>
        <end position="75"/>
    </location>
</feature>
<evidence type="ECO:0000256" key="4">
    <source>
        <dbReference type="ARBA" id="ARBA00048391"/>
    </source>
</evidence>
<dbReference type="OrthoDB" id="9800643at2"/>
<organism evidence="8 9">
    <name type="scientific">Methylacidimicrobium cyclopophantes</name>
    <dbReference type="NCBI Taxonomy" id="1041766"/>
    <lineage>
        <taxon>Bacteria</taxon>
        <taxon>Pseudomonadati</taxon>
        <taxon>Verrucomicrobiota</taxon>
        <taxon>Methylacidimicrobium</taxon>
    </lineage>
</organism>
<comment type="similarity">
    <text evidence="5">Belongs to the protein N5-glutamine methyltransferase family. PrmC subfamily.</text>
</comment>
<keyword evidence="1 5" id="KW-0489">Methyltransferase</keyword>
<dbReference type="InterPro" id="IPR007848">
    <property type="entry name" value="Small_mtfrase_dom"/>
</dbReference>
<accession>A0A5E6MFW8</accession>
<dbReference type="InterPro" id="IPR029063">
    <property type="entry name" value="SAM-dependent_MTases_sf"/>
</dbReference>
<dbReference type="PANTHER" id="PTHR18895:SF74">
    <property type="entry name" value="MTRF1L RELEASE FACTOR GLUTAMINE METHYLTRANSFERASE"/>
    <property type="match status" value="1"/>
</dbReference>
<sequence length="275" mass="29848">MTRLGLLRQTIDRLARASADSPRSTAQWLLSEALGIPPFSLYTERDEPIPPDSLRRIECWTERCAQGEPLAYVVGYADFAGRRFRVTPSTLIPRPETELLFEAAARLLGSLPPGAVLDVGTGCGALAVSLARRTPGRSIYASDIDPSALAVAQENAQGVTNITFYRANLLRPLLEEEFALIVANLPYIPTSRLAQLPQNVQREPRRALDGGPDGLDLIRTLISQAAGRCRAIALEVGDDQADRVRELLVQAGFFNAVSLKDLSGIDRIVIGESCG</sequence>
<dbReference type="GO" id="GO:0102559">
    <property type="term" value="F:peptide chain release factor N(5)-glutamine methyltransferase activity"/>
    <property type="evidence" value="ECO:0007669"/>
    <property type="project" value="UniProtKB-EC"/>
</dbReference>
<reference evidence="8" key="1">
    <citation type="submission" date="2019-09" db="EMBL/GenBank/DDBJ databases">
        <authorList>
            <person name="Cremers G."/>
        </authorList>
    </citation>
    <scope>NUCLEOTIDE SEQUENCE [LARGE SCALE GENOMIC DNA]</scope>
    <source>
        <strain evidence="8">3B</strain>
    </source>
</reference>
<evidence type="ECO:0000259" key="7">
    <source>
        <dbReference type="Pfam" id="PF17827"/>
    </source>
</evidence>
<evidence type="ECO:0000256" key="3">
    <source>
        <dbReference type="ARBA" id="ARBA00022691"/>
    </source>
</evidence>
<evidence type="ECO:0000259" key="6">
    <source>
        <dbReference type="Pfam" id="PF05175"/>
    </source>
</evidence>
<keyword evidence="2 5" id="KW-0808">Transferase</keyword>
<dbReference type="SUPFAM" id="SSF53335">
    <property type="entry name" value="S-adenosyl-L-methionine-dependent methyltransferases"/>
    <property type="match status" value="1"/>
</dbReference>
<feature type="domain" description="Methyltransferase small" evidence="6">
    <location>
        <begin position="108"/>
        <end position="188"/>
    </location>
</feature>
<dbReference type="EC" id="2.1.1.297" evidence="5"/>
<dbReference type="InterPro" id="IPR050320">
    <property type="entry name" value="N5-glutamine_MTase"/>
</dbReference>
<comment type="caution">
    <text evidence="8">The sequence shown here is derived from an EMBL/GenBank/DDBJ whole genome shotgun (WGS) entry which is preliminary data.</text>
</comment>